<feature type="domain" description="Amidase" evidence="3">
    <location>
        <begin position="25"/>
        <end position="415"/>
    </location>
</feature>
<evidence type="ECO:0000259" key="3">
    <source>
        <dbReference type="Pfam" id="PF01425"/>
    </source>
</evidence>
<evidence type="ECO:0000256" key="1">
    <source>
        <dbReference type="ARBA" id="ARBA00009199"/>
    </source>
</evidence>
<dbReference type="InterPro" id="IPR000120">
    <property type="entry name" value="Amidase"/>
</dbReference>
<feature type="region of interest" description="Disordered" evidence="2">
    <location>
        <begin position="126"/>
        <end position="151"/>
    </location>
</feature>
<dbReference type="Pfam" id="PF01425">
    <property type="entry name" value="Amidase"/>
    <property type="match status" value="1"/>
</dbReference>
<dbReference type="Proteomes" id="UP000619295">
    <property type="component" value="Unassembled WGS sequence"/>
</dbReference>
<dbReference type="InterPro" id="IPR023631">
    <property type="entry name" value="Amidase_dom"/>
</dbReference>
<comment type="caution">
    <text evidence="4">The sequence shown here is derived from an EMBL/GenBank/DDBJ whole genome shotgun (WGS) entry which is preliminary data.</text>
</comment>
<dbReference type="InterPro" id="IPR036928">
    <property type="entry name" value="AS_sf"/>
</dbReference>
<evidence type="ECO:0000313" key="5">
    <source>
        <dbReference type="Proteomes" id="UP000619295"/>
    </source>
</evidence>
<keyword evidence="5" id="KW-1185">Reference proteome</keyword>
<dbReference type="AlphaFoldDB" id="A0A927E500"/>
<gene>
    <name evidence="4" type="ORF">IED13_02190</name>
</gene>
<sequence length="436" mass="46551">MEPCFLTASEAATRIRDGKLTSEALIRSCIERIEARDPQVKAWLHLDKGKAIATARELDKRPAMGALHGLPFGVKDMIDTADMPTTYNSPVFQGYRPARDAACVGVARLSGAVILGKTDTVEFASAGRRAATRNPKNLAHTPGGSSSGSGAAVGDRQVQLAFGTQTGGSHIRPASFNGIYGLKPTWGSVSREGAKQYSNMLDTIGWYGRSVDDLALVASAFRLHDVGGIAAPELSTLKVAICRSPFWSKIEPAGEKAFDIACERLKQAGVTLVELTLPAPFDGMVEAQNTIMMGEGRASFLDAALEFGDRLHQDFHDRANNKLGITPEKMIAAYDLAADCRRAFEALYVDFDVVLTPAAPGEAPEGSYNTGNHIFNAMWTLLHVPCLGIPCTTGPKGLPVGVQIVAPRFDDARLLAMAAVLAPVIDLETPHYSADA</sequence>
<dbReference type="PANTHER" id="PTHR11895:SF151">
    <property type="entry name" value="GLUTAMYL-TRNA(GLN) AMIDOTRANSFERASE SUBUNIT A"/>
    <property type="match status" value="1"/>
</dbReference>
<dbReference type="EMBL" id="JACXWY010000001">
    <property type="protein sequence ID" value="MBD3844493.1"/>
    <property type="molecule type" value="Genomic_DNA"/>
</dbReference>
<dbReference type="RefSeq" id="WP_191123229.1">
    <property type="nucleotide sequence ID" value="NZ_JACXWY010000001.1"/>
</dbReference>
<accession>A0A927E500</accession>
<comment type="similarity">
    <text evidence="1">Belongs to the amidase family.</text>
</comment>
<evidence type="ECO:0000313" key="4">
    <source>
        <dbReference type="EMBL" id="MBD3844493.1"/>
    </source>
</evidence>
<dbReference type="GO" id="GO:0003824">
    <property type="term" value="F:catalytic activity"/>
    <property type="evidence" value="ECO:0007669"/>
    <property type="project" value="InterPro"/>
</dbReference>
<name>A0A927E500_9HYPH</name>
<dbReference type="PANTHER" id="PTHR11895">
    <property type="entry name" value="TRANSAMIDASE"/>
    <property type="match status" value="1"/>
</dbReference>
<evidence type="ECO:0000256" key="2">
    <source>
        <dbReference type="SAM" id="MobiDB-lite"/>
    </source>
</evidence>
<organism evidence="4 5">
    <name type="scientific">Bosea spartocytisi</name>
    <dbReference type="NCBI Taxonomy" id="2773451"/>
    <lineage>
        <taxon>Bacteria</taxon>
        <taxon>Pseudomonadati</taxon>
        <taxon>Pseudomonadota</taxon>
        <taxon>Alphaproteobacteria</taxon>
        <taxon>Hyphomicrobiales</taxon>
        <taxon>Boseaceae</taxon>
        <taxon>Bosea</taxon>
    </lineage>
</organism>
<reference evidence="4" key="1">
    <citation type="submission" date="2020-09" db="EMBL/GenBank/DDBJ databases">
        <title>Bosea spartocytisi sp. nov. a root nodule endophyte of Spartocytisus supranubius in the high mountain ecosystem fo the Teide National Park (Canary Islands, Spain).</title>
        <authorList>
            <person name="Pulido-Suarez L."/>
            <person name="Peix A."/>
            <person name="Igual J.M."/>
            <person name="Socas-Perez N."/>
            <person name="Velazquez E."/>
            <person name="Flores-Felix J.D."/>
            <person name="Leon-Barrios M."/>
        </authorList>
    </citation>
    <scope>NUCLEOTIDE SEQUENCE</scope>
    <source>
        <strain evidence="4">SSUT16</strain>
    </source>
</reference>
<protein>
    <submittedName>
        <fullName evidence="4">Amidase</fullName>
    </submittedName>
</protein>
<proteinExistence type="inferred from homology"/>
<dbReference type="SUPFAM" id="SSF75304">
    <property type="entry name" value="Amidase signature (AS) enzymes"/>
    <property type="match status" value="1"/>
</dbReference>
<dbReference type="Gene3D" id="3.90.1300.10">
    <property type="entry name" value="Amidase signature (AS) domain"/>
    <property type="match status" value="1"/>
</dbReference>